<dbReference type="CDD" id="cd05120">
    <property type="entry name" value="APH_ChoK_like"/>
    <property type="match status" value="1"/>
</dbReference>
<protein>
    <submittedName>
        <fullName evidence="2">Aminoglycoside 3'-phosphotransferase/choline kinase family protein</fullName>
    </submittedName>
</protein>
<evidence type="ECO:0000313" key="2">
    <source>
        <dbReference type="EMBL" id="MDA1358641.1"/>
    </source>
</evidence>
<accession>A0A9X3P4T0</accession>
<dbReference type="Proteomes" id="UP001146067">
    <property type="component" value="Unassembled WGS sequence"/>
</dbReference>
<keyword evidence="3" id="KW-1185">Reference proteome</keyword>
<evidence type="ECO:0000313" key="3">
    <source>
        <dbReference type="Proteomes" id="UP001146067"/>
    </source>
</evidence>
<keyword evidence="2" id="KW-0808">Transferase</keyword>
<dbReference type="InterPro" id="IPR051678">
    <property type="entry name" value="AGP_Transferase"/>
</dbReference>
<dbReference type="PANTHER" id="PTHR21310">
    <property type="entry name" value="AMINOGLYCOSIDE PHOSPHOTRANSFERASE-RELATED-RELATED"/>
    <property type="match status" value="1"/>
</dbReference>
<dbReference type="PIRSF" id="PIRSF000707">
    <property type="entry name" value="Hygromycin-B_kinase"/>
    <property type="match status" value="1"/>
</dbReference>
<organism evidence="2 3">
    <name type="scientific">Glycomyces luteolus</name>
    <dbReference type="NCBI Taxonomy" id="2670330"/>
    <lineage>
        <taxon>Bacteria</taxon>
        <taxon>Bacillati</taxon>
        <taxon>Actinomycetota</taxon>
        <taxon>Actinomycetes</taxon>
        <taxon>Glycomycetales</taxon>
        <taxon>Glycomycetaceae</taxon>
        <taxon>Glycomyces</taxon>
    </lineage>
</organism>
<dbReference type="GO" id="GO:0016301">
    <property type="term" value="F:kinase activity"/>
    <property type="evidence" value="ECO:0007669"/>
    <property type="project" value="UniProtKB-KW"/>
</dbReference>
<comment type="caution">
    <text evidence="2">The sequence shown here is derived from an EMBL/GenBank/DDBJ whole genome shotgun (WGS) entry which is preliminary data.</text>
</comment>
<reference evidence="2" key="1">
    <citation type="submission" date="2022-12" db="EMBL/GenBank/DDBJ databases">
        <title>Gycomyces niveus sp.nov.,a novel actinomycete isolated from soil in Shouguan.</title>
        <authorList>
            <person name="Yang X."/>
        </authorList>
    </citation>
    <scope>NUCLEOTIDE SEQUENCE</scope>
    <source>
        <strain evidence="2">NEAU-A15</strain>
    </source>
</reference>
<dbReference type="InterPro" id="IPR016259">
    <property type="entry name" value="Hygromycin-B_Kinase"/>
</dbReference>
<dbReference type="InterPro" id="IPR011009">
    <property type="entry name" value="Kinase-like_dom_sf"/>
</dbReference>
<evidence type="ECO:0000259" key="1">
    <source>
        <dbReference type="Pfam" id="PF01636"/>
    </source>
</evidence>
<dbReference type="RefSeq" id="WP_270108447.1">
    <property type="nucleotide sequence ID" value="NZ_JAPZVP010000002.1"/>
</dbReference>
<keyword evidence="2" id="KW-0418">Kinase</keyword>
<dbReference type="AlphaFoldDB" id="A0A9X3P4T0"/>
<proteinExistence type="predicted"/>
<feature type="domain" description="Aminoglycoside phosphotransferase" evidence="1">
    <location>
        <begin position="48"/>
        <end position="265"/>
    </location>
</feature>
<gene>
    <name evidence="2" type="ORF">O1R50_03350</name>
</gene>
<dbReference type="SUPFAM" id="SSF56112">
    <property type="entry name" value="Protein kinase-like (PK-like)"/>
    <property type="match status" value="1"/>
</dbReference>
<dbReference type="Pfam" id="PF01636">
    <property type="entry name" value="APH"/>
    <property type="match status" value="1"/>
</dbReference>
<dbReference type="PANTHER" id="PTHR21310:SF15">
    <property type="entry name" value="AMINOGLYCOSIDE PHOSPHOTRANSFERASE DOMAIN-CONTAINING PROTEIN"/>
    <property type="match status" value="1"/>
</dbReference>
<dbReference type="InterPro" id="IPR002575">
    <property type="entry name" value="Aminoglycoside_PTrfase"/>
</dbReference>
<name>A0A9X3P4T0_9ACTN</name>
<sequence length="307" mass="33623">MLPAVYDDEDWDAVVPNEAIIRPGAVDILRRMGLAEQSLDRYGTGSMPTYAVGASRVLKLYPTVCAGSAAIEARVLEHLHGKLPVPTPELLAEGEYGEGWRYVLMSQLAGQSLATAWPQIPGAARDRLAETLGQMLATMHDLDIVGLDASIGPTDWHAFVAEQRATAVERQRARGLPEAWLEQIPDFLAAQPLRDGDEHALLHTEVMREHLLIDPRTWTLTGLFDFEPAMIGGAAYEFAAVGVFTARGDTRFLGRIMTAYGKELTPTALLAQVLIHVESNLLWYLSILPAPHEDTLEAMAATWFATA</sequence>
<dbReference type="Gene3D" id="3.90.1200.10">
    <property type="match status" value="1"/>
</dbReference>
<dbReference type="EMBL" id="JAPZVP010000002">
    <property type="protein sequence ID" value="MDA1358641.1"/>
    <property type="molecule type" value="Genomic_DNA"/>
</dbReference>